<accession>A0A5C5YTN2</accession>
<sequence length="259" mass="28551">MGRPRVLDEGKQREVCALLTSGMTFGEAAAYVGCCEKTIRREQRRDEDFDERVRRARMAARLGPLQAVRQAAATHWRAAAWLVDRQDRQEERERRARREQAKLKQQRAKSKPKQPTQPWDLEQEIQQIASARPAAGEREAAAFASPPRRPWEPPLAASPLAQKRRSPVAAVLNELAEQIAASARPDSAARNQSQRGTKPPVRLAPASAAETAREGLNNDHASDAPEGFVPALRIFGQNDADPPTQVAESADASDCAAML</sequence>
<name>A0A5C5YTN2_9BACT</name>
<reference evidence="2 3" key="1">
    <citation type="submission" date="2019-02" db="EMBL/GenBank/DDBJ databases">
        <title>Deep-cultivation of Planctomycetes and their phenomic and genomic characterization uncovers novel biology.</title>
        <authorList>
            <person name="Wiegand S."/>
            <person name="Jogler M."/>
            <person name="Boedeker C."/>
            <person name="Pinto D."/>
            <person name="Vollmers J."/>
            <person name="Rivas-Marin E."/>
            <person name="Kohn T."/>
            <person name="Peeters S.H."/>
            <person name="Heuer A."/>
            <person name="Rast P."/>
            <person name="Oberbeckmann S."/>
            <person name="Bunk B."/>
            <person name="Jeske O."/>
            <person name="Meyerdierks A."/>
            <person name="Storesund J.E."/>
            <person name="Kallscheuer N."/>
            <person name="Luecker S."/>
            <person name="Lage O.M."/>
            <person name="Pohl T."/>
            <person name="Merkel B.J."/>
            <person name="Hornburger P."/>
            <person name="Mueller R.-W."/>
            <person name="Bruemmer F."/>
            <person name="Labrenz M."/>
            <person name="Spormann A.M."/>
            <person name="Op Den Camp H."/>
            <person name="Overmann J."/>
            <person name="Amann R."/>
            <person name="Jetten M.S.M."/>
            <person name="Mascher T."/>
            <person name="Medema M.H."/>
            <person name="Devos D.P."/>
            <person name="Kaster A.-K."/>
            <person name="Ovreas L."/>
            <person name="Rohde M."/>
            <person name="Galperin M.Y."/>
            <person name="Jogler C."/>
        </authorList>
    </citation>
    <scope>NUCLEOTIDE SEQUENCE [LARGE SCALE GENOMIC DNA]</scope>
    <source>
        <strain evidence="2 3">Pla123a</strain>
    </source>
</reference>
<gene>
    <name evidence="2" type="ORF">Pla123a_18430</name>
</gene>
<dbReference type="RefSeq" id="WP_146586072.1">
    <property type="nucleotide sequence ID" value="NZ_SJPO01000003.1"/>
</dbReference>
<proteinExistence type="predicted"/>
<comment type="caution">
    <text evidence="2">The sequence shown here is derived from an EMBL/GenBank/DDBJ whole genome shotgun (WGS) entry which is preliminary data.</text>
</comment>
<dbReference type="EMBL" id="SJPO01000003">
    <property type="protein sequence ID" value="TWT78043.1"/>
    <property type="molecule type" value="Genomic_DNA"/>
</dbReference>
<protein>
    <recommendedName>
        <fullName evidence="4">Transposase IS30-like HTH domain-containing protein</fullName>
    </recommendedName>
</protein>
<organism evidence="2 3">
    <name type="scientific">Posidoniimonas polymericola</name>
    <dbReference type="NCBI Taxonomy" id="2528002"/>
    <lineage>
        <taxon>Bacteria</taxon>
        <taxon>Pseudomonadati</taxon>
        <taxon>Planctomycetota</taxon>
        <taxon>Planctomycetia</taxon>
        <taxon>Pirellulales</taxon>
        <taxon>Lacipirellulaceae</taxon>
        <taxon>Posidoniimonas</taxon>
    </lineage>
</organism>
<evidence type="ECO:0000313" key="3">
    <source>
        <dbReference type="Proteomes" id="UP000318478"/>
    </source>
</evidence>
<evidence type="ECO:0000256" key="1">
    <source>
        <dbReference type="SAM" id="MobiDB-lite"/>
    </source>
</evidence>
<feature type="region of interest" description="Disordered" evidence="1">
    <location>
        <begin position="181"/>
        <end position="259"/>
    </location>
</feature>
<feature type="compositionally biased region" description="Basic and acidic residues" evidence="1">
    <location>
        <begin position="211"/>
        <end position="223"/>
    </location>
</feature>
<dbReference type="AlphaFoldDB" id="A0A5C5YTN2"/>
<feature type="region of interest" description="Disordered" evidence="1">
    <location>
        <begin position="92"/>
        <end position="166"/>
    </location>
</feature>
<evidence type="ECO:0000313" key="2">
    <source>
        <dbReference type="EMBL" id="TWT78043.1"/>
    </source>
</evidence>
<feature type="compositionally biased region" description="Basic and acidic residues" evidence="1">
    <location>
        <begin position="92"/>
        <end position="102"/>
    </location>
</feature>
<evidence type="ECO:0008006" key="4">
    <source>
        <dbReference type="Google" id="ProtNLM"/>
    </source>
</evidence>
<dbReference type="Proteomes" id="UP000318478">
    <property type="component" value="Unassembled WGS sequence"/>
</dbReference>
<keyword evidence="3" id="KW-1185">Reference proteome</keyword>